<dbReference type="InterPro" id="IPR058193">
    <property type="entry name" value="VanY/YodJ_core_dom"/>
</dbReference>
<dbReference type="InterPro" id="IPR052179">
    <property type="entry name" value="DD-CPase-like"/>
</dbReference>
<evidence type="ECO:0000259" key="1">
    <source>
        <dbReference type="Pfam" id="PF02557"/>
    </source>
</evidence>
<dbReference type="RefSeq" id="WP_034792921.1">
    <property type="nucleotide sequence ID" value="NZ_JMPJ01000065.1"/>
</dbReference>
<dbReference type="Pfam" id="PF02557">
    <property type="entry name" value="VanY"/>
    <property type="match status" value="1"/>
</dbReference>
<comment type="caution">
    <text evidence="2">The sequence shown here is derived from an EMBL/GenBank/DDBJ whole genome shotgun (WGS) entry which is preliminary data.</text>
</comment>
<keyword evidence="2" id="KW-0121">Carboxypeptidase</keyword>
<gene>
    <name evidence="2" type="ORF">GEAM_2990</name>
</gene>
<accession>A0A085G639</accession>
<dbReference type="InterPro" id="IPR003709">
    <property type="entry name" value="VanY-like_core_dom"/>
</dbReference>
<protein>
    <submittedName>
        <fullName evidence="2">D-alanyl-D-alanine carboxypeptidase</fullName>
        <ecNumber evidence="2">3.4.-.-</ecNumber>
        <ecNumber evidence="2">3.4.16.4</ecNumber>
    </submittedName>
</protein>
<dbReference type="Proteomes" id="UP000028640">
    <property type="component" value="Unassembled WGS sequence"/>
</dbReference>
<dbReference type="CDD" id="cd14852">
    <property type="entry name" value="LD-carboxypeptidase"/>
    <property type="match status" value="1"/>
</dbReference>
<sequence>MSHSPSAATTEALRALGIDPQVIAHRTLPFFEDVDPSHLVIAETDETGKAHRLTAPAADAWLTMKRAAAQDGVEILLVSAWRDLAYQSGLIEQKLQAGLSAEKIFSSLAPPGCSEHHTGRAVDINTPDCDEVTGVFGETEAFRWLSDNASRFGFTLSFPPNNPWGFIYEPWHWCWNP</sequence>
<dbReference type="PANTHER" id="PTHR34385:SF1">
    <property type="entry name" value="PEPTIDOGLYCAN L-ALANYL-D-GLUTAMATE ENDOPEPTIDASE CWLK"/>
    <property type="match status" value="1"/>
</dbReference>
<keyword evidence="2" id="KW-0645">Protease</keyword>
<dbReference type="GO" id="GO:0006508">
    <property type="term" value="P:proteolysis"/>
    <property type="evidence" value="ECO:0007669"/>
    <property type="project" value="InterPro"/>
</dbReference>
<evidence type="ECO:0000313" key="3">
    <source>
        <dbReference type="Proteomes" id="UP000028640"/>
    </source>
</evidence>
<dbReference type="PANTHER" id="PTHR34385">
    <property type="entry name" value="D-ALANYL-D-ALANINE CARBOXYPEPTIDASE"/>
    <property type="match status" value="1"/>
</dbReference>
<dbReference type="GO" id="GO:0009002">
    <property type="term" value="F:serine-type D-Ala-D-Ala carboxypeptidase activity"/>
    <property type="evidence" value="ECO:0007669"/>
    <property type="project" value="UniProtKB-EC"/>
</dbReference>
<dbReference type="GeneID" id="78381678"/>
<reference evidence="2 3" key="1">
    <citation type="submission" date="2014-05" db="EMBL/GenBank/DDBJ databases">
        <title>ATOL: Assembling a taxonomically balanced genome-scale reconstruction of the evolutionary history of the Enterobacteriaceae.</title>
        <authorList>
            <person name="Plunkett G.III."/>
            <person name="Neeno-Eckwall E.C."/>
            <person name="Glasner J.D."/>
            <person name="Perna N.T."/>
        </authorList>
    </citation>
    <scope>NUCLEOTIDE SEQUENCE [LARGE SCALE GENOMIC DNA]</scope>
    <source>
        <strain evidence="2 3">ATCC 33852</strain>
    </source>
</reference>
<dbReference type="OrthoDB" id="9792074at2"/>
<dbReference type="STRING" id="910964.GEAM_2990"/>
<dbReference type="EMBL" id="JMPJ01000065">
    <property type="protein sequence ID" value="KFC79184.1"/>
    <property type="molecule type" value="Genomic_DNA"/>
</dbReference>
<dbReference type="EC" id="3.4.-.-" evidence="2"/>
<feature type="domain" description="D-alanyl-D-alanine carboxypeptidase-like core" evidence="1">
    <location>
        <begin position="51"/>
        <end position="176"/>
    </location>
</feature>
<dbReference type="EC" id="3.4.16.4" evidence="2"/>
<dbReference type="AlphaFoldDB" id="A0A085G639"/>
<name>A0A085G639_EWIA3</name>
<dbReference type="Gene3D" id="3.30.1380.10">
    <property type="match status" value="1"/>
</dbReference>
<organism evidence="2 3">
    <name type="scientific">Ewingella americana (strain ATCC 33852 / DSM 4580 / CCUG 14506 / JCM 5911 / LMG 7869 / NCTC 12157 / CDC 1468-78)</name>
    <dbReference type="NCBI Taxonomy" id="910964"/>
    <lineage>
        <taxon>Bacteria</taxon>
        <taxon>Pseudomonadati</taxon>
        <taxon>Pseudomonadota</taxon>
        <taxon>Gammaproteobacteria</taxon>
        <taxon>Enterobacterales</taxon>
        <taxon>Yersiniaceae</taxon>
        <taxon>Ewingella</taxon>
    </lineage>
</organism>
<dbReference type="InterPro" id="IPR009045">
    <property type="entry name" value="Zn_M74/Hedgehog-like"/>
</dbReference>
<keyword evidence="3" id="KW-1185">Reference proteome</keyword>
<dbReference type="SUPFAM" id="SSF55166">
    <property type="entry name" value="Hedgehog/DD-peptidase"/>
    <property type="match status" value="1"/>
</dbReference>
<dbReference type="eggNOG" id="COG1876">
    <property type="taxonomic scope" value="Bacteria"/>
</dbReference>
<proteinExistence type="predicted"/>
<evidence type="ECO:0000313" key="2">
    <source>
        <dbReference type="EMBL" id="KFC79184.1"/>
    </source>
</evidence>
<keyword evidence="2" id="KW-0378">Hydrolase</keyword>